<dbReference type="InterPro" id="IPR001660">
    <property type="entry name" value="SAM"/>
</dbReference>
<feature type="region of interest" description="Disordered" evidence="1">
    <location>
        <begin position="387"/>
        <end position="408"/>
    </location>
</feature>
<dbReference type="RGD" id="2321964">
    <property type="gene designation" value="Tex16"/>
</dbReference>
<feature type="domain" description="SAM" evidence="2">
    <location>
        <begin position="16"/>
        <end position="81"/>
    </location>
</feature>
<reference evidence="3" key="2">
    <citation type="submission" date="2025-08" db="UniProtKB">
        <authorList>
            <consortium name="Ensembl"/>
        </authorList>
    </citation>
    <scope>IDENTIFICATION</scope>
    <source>
        <strain evidence="3">Brown Norway</strain>
    </source>
</reference>
<dbReference type="SUPFAM" id="SSF47769">
    <property type="entry name" value="SAM/Pointed domain"/>
    <property type="match status" value="1"/>
</dbReference>
<feature type="region of interest" description="Disordered" evidence="1">
    <location>
        <begin position="288"/>
        <end position="313"/>
    </location>
</feature>
<feature type="region of interest" description="Disordered" evidence="1">
    <location>
        <begin position="820"/>
        <end position="863"/>
    </location>
</feature>
<feature type="compositionally biased region" description="Basic and acidic residues" evidence="1">
    <location>
        <begin position="223"/>
        <end position="240"/>
    </location>
</feature>
<feature type="region of interest" description="Disordered" evidence="1">
    <location>
        <begin position="537"/>
        <end position="561"/>
    </location>
</feature>
<dbReference type="AGR" id="RGD:2321964"/>
<evidence type="ECO:0000313" key="3">
    <source>
        <dbReference type="Ensembl" id="ENSRNOP00000087893.2"/>
    </source>
</evidence>
<feature type="compositionally biased region" description="Acidic residues" evidence="1">
    <location>
        <begin position="1117"/>
        <end position="1139"/>
    </location>
</feature>
<feature type="region of interest" description="Disordered" evidence="1">
    <location>
        <begin position="691"/>
        <end position="719"/>
    </location>
</feature>
<protein>
    <submittedName>
        <fullName evidence="3">Testis expressed gene 16</fullName>
    </submittedName>
</protein>
<dbReference type="GeneID" id="100363993"/>
<keyword evidence="4" id="KW-1185">Reference proteome</keyword>
<feature type="compositionally biased region" description="Polar residues" evidence="1">
    <location>
        <begin position="581"/>
        <end position="600"/>
    </location>
</feature>
<feature type="compositionally biased region" description="Polar residues" evidence="1">
    <location>
        <begin position="245"/>
        <end position="256"/>
    </location>
</feature>
<feature type="compositionally biased region" description="Polar residues" evidence="1">
    <location>
        <begin position="1203"/>
        <end position="1213"/>
    </location>
</feature>
<feature type="compositionally biased region" description="Polar residues" evidence="1">
    <location>
        <begin position="288"/>
        <end position="305"/>
    </location>
</feature>
<dbReference type="GeneTree" id="ENSGT00530000067269"/>
<sequence length="1633" mass="184278">MAQLFRYFQGDPVATSSPTEVRMWVEELDFSFLSYGEIFESAEINGERLLNITRKQLNELGIVSTDHQDILLQAVARIRKKGKIEEQAMHREDQNIKKMPTRFGKESEQLEHAIDRVLVTISERRLARSLHGTIEQPPHSILTATLELVNIVNTILNILERPPFDCMSEFSSLKNHLINHITLLKYFSEQSDLNHENESDIIDMCKGVTKMCHYIISLPPDLPKPEKQMPRPSPGEDRPPRVQVPITTEPETMSSSLKRKADSPAIQHLSMPATSSILSCDPPVQCTSVPNQGVSESYSSSQRVDSPSDEGAFTLECDKGYKSETEIQNTDSFETLGGSFYYKTLQDLTIIESDTPLVDSGSEKCVIDSDSDRGVVSDFELEEQSKASGSVMWGLDSDTEKSPRDSHSRKRFFKAETCQLDSISIEDLTKTGEHLVRIEQCQMESGSLEHWMPSGSEKSLEESNSERFSDSDNERKKEEKFQMASASIKRLIESEETKMENENLWMIPDSESYSVDSHTEKDRTPISKVHLIQGDETEKPRTKRYMVDSDSEPSETDSDSERCELASAAVKYFMDTQTFHHSSTSNQFPKDSWSESRTVNSDSESPVMSSDSMKYMKKAETCKSTCNLERLKVVHKSESLQSWLDAKRKQLESAHAGYWDSSGKYQFTSIVPQESFGKCQGDLQTFQSITEKNEVGSSSDKHQTQFGNERDQNEPESKRYLRKAEKGLDNEGFQMDKEREGYLVESDHRDSENETHLLEAHRLGARRKENRPPGFWRPIILPPKLAQEKKTEEQKSVQQKDDRFSRIQLTRYKSEDKNVRFKEASSSLSDKQLSQEKLQKKHSYSFSPDSHTFTGERHPRKASRKLSVYKRHCKEYRYSHSCESLKYQISPIPLSFETCTSNVSSFAGNPTSESPKSVTRKKTRRSITYSPDVKTQKCTRCFVEISNSSSHKCTVNSDDSDSDSPLHGQISSYSKYSLHSKTTRHFKTARNRPLSRSLDPQHPVVTRCSLHGEDSKYSIDSTSYLHCESCSALQNLKGSSVTHTISKNTKKIMGQHSTHGHMSAPIRFPQSESKFNLSTQPQNKDTPDDSDIRFISARNIKGEANVEDKLPYKDETDHDDETNTEDERDDETDTEDEDDTKDKKDPKDKSDPDGNDPKDGNSENNTDGNNGSHSSGSSGHMGEPDSSNDGDSKYVTDHKSESDPTIDNANNSDINLKYSTDDLYTNNLGNASDLAECFDHHNNADFKSSTNPASGNKTRTVLDFTSGSINEDTGPRNTTIQENIVYSENIRLLSNSHQNNAIKTESDPSSNPSPQNSYGLPKALEFNTNITPSNATNSIANPNYGTKLTSTAIYRHRSALNYYSDVNDVTGFTYKIRSSFVVNSKYFDRKKYAVRPSFALSTITAIDNSNITTRTTAISSQFTAEKIYALDTEYFPRLSHFKSFNIIINPNYNDENIQNVNNSIVIINNNLPATELETNSILSVLKTIYKNISHFIAGTNYPDIFITSEFYEPVELGRAYKVFDNQNIGAPFQVSPGYMDSHNSKYPTGSMDALDAKESGFLKDFSRIQNTIGIKYPPSTFKVLSNQNIPPPSFDVIVEAELPNIVKFAISSGAVNQLFKLRLQTGSRQNVDL</sequence>
<feature type="compositionally biased region" description="Low complexity" evidence="1">
    <location>
        <begin position="1168"/>
        <end position="1181"/>
    </location>
</feature>
<proteinExistence type="predicted"/>
<feature type="compositionally biased region" description="Basic and acidic residues" evidence="1">
    <location>
        <begin position="458"/>
        <end position="481"/>
    </location>
</feature>
<feature type="compositionally biased region" description="Low complexity" evidence="1">
    <location>
        <begin position="601"/>
        <end position="612"/>
    </location>
</feature>
<feature type="region of interest" description="Disordered" evidence="1">
    <location>
        <begin position="1301"/>
        <end position="1320"/>
    </location>
</feature>
<dbReference type="InterPro" id="IPR017874">
    <property type="entry name" value="CRIC_domain"/>
</dbReference>
<feature type="compositionally biased region" description="Basic and acidic residues" evidence="1">
    <location>
        <begin position="1140"/>
        <end position="1161"/>
    </location>
</feature>
<dbReference type="Pfam" id="PF00536">
    <property type="entry name" value="SAM_1"/>
    <property type="match status" value="1"/>
</dbReference>
<feature type="compositionally biased region" description="Low complexity" evidence="1">
    <location>
        <begin position="1307"/>
        <end position="1317"/>
    </location>
</feature>
<dbReference type="PANTHER" id="PTHR12844:SF17">
    <property type="entry name" value="CONNECTOR ENHANCER OF KINASE SUPPRESSOR OF RAS 3"/>
    <property type="match status" value="1"/>
</dbReference>
<feature type="compositionally biased region" description="Basic and acidic residues" evidence="1">
    <location>
        <begin position="1100"/>
        <end position="1116"/>
    </location>
</feature>
<feature type="region of interest" description="Disordered" evidence="1">
    <location>
        <begin position="581"/>
        <end position="612"/>
    </location>
</feature>
<dbReference type="RefSeq" id="NP_001404218.1">
    <property type="nucleotide sequence ID" value="NM_001417289.1"/>
</dbReference>
<dbReference type="RefSeq" id="XP_038956190.1">
    <property type="nucleotide sequence ID" value="XM_039100262.2"/>
</dbReference>
<evidence type="ECO:0000259" key="2">
    <source>
        <dbReference type="PROSITE" id="PS50105"/>
    </source>
</evidence>
<reference evidence="3" key="3">
    <citation type="submission" date="2025-09" db="UniProtKB">
        <authorList>
            <consortium name="Ensembl"/>
        </authorList>
    </citation>
    <scope>IDENTIFICATION</scope>
    <source>
        <strain evidence="3">Brown Norway</strain>
    </source>
</reference>
<feature type="compositionally biased region" description="Polar residues" evidence="1">
    <location>
        <begin position="844"/>
        <end position="853"/>
    </location>
</feature>
<dbReference type="InterPro" id="IPR013761">
    <property type="entry name" value="SAM/pointed_sf"/>
</dbReference>
<evidence type="ECO:0000313" key="5">
    <source>
        <dbReference type="RGD" id="2321964"/>
    </source>
</evidence>
<dbReference type="PANTHER" id="PTHR12844">
    <property type="entry name" value="CONNECTOR ENCHANCER OF KINASE SUPPRESSOR OF RAS"/>
    <property type="match status" value="1"/>
</dbReference>
<name>A0A8I6GGH5_RAT</name>
<dbReference type="Gene3D" id="1.10.150.50">
    <property type="entry name" value="Transcription Factor, Ets-1"/>
    <property type="match status" value="1"/>
</dbReference>
<evidence type="ECO:0000256" key="1">
    <source>
        <dbReference type="SAM" id="MobiDB-lite"/>
    </source>
</evidence>
<feature type="compositionally biased region" description="Basic and acidic residues" evidence="1">
    <location>
        <begin position="1190"/>
        <end position="1202"/>
    </location>
</feature>
<feature type="compositionally biased region" description="Basic and acidic residues" evidence="1">
    <location>
        <begin position="786"/>
        <end position="804"/>
    </location>
</feature>
<feature type="region of interest" description="Disordered" evidence="1">
    <location>
        <begin position="446"/>
        <end position="484"/>
    </location>
</feature>
<dbReference type="Pfam" id="PF10534">
    <property type="entry name" value="CRIC_ras_sig"/>
    <property type="match status" value="1"/>
</dbReference>
<organism evidence="3 4">
    <name type="scientific">Rattus norvegicus</name>
    <name type="common">Rat</name>
    <dbReference type="NCBI Taxonomy" id="10116"/>
    <lineage>
        <taxon>Eukaryota</taxon>
        <taxon>Metazoa</taxon>
        <taxon>Chordata</taxon>
        <taxon>Craniata</taxon>
        <taxon>Vertebrata</taxon>
        <taxon>Euteleostomi</taxon>
        <taxon>Mammalia</taxon>
        <taxon>Eutheria</taxon>
        <taxon>Euarchontoglires</taxon>
        <taxon>Glires</taxon>
        <taxon>Rodentia</taxon>
        <taxon>Myomorpha</taxon>
        <taxon>Muroidea</taxon>
        <taxon>Muridae</taxon>
        <taxon>Murinae</taxon>
        <taxon>Rattus</taxon>
    </lineage>
</organism>
<feature type="region of interest" description="Disordered" evidence="1">
    <location>
        <begin position="768"/>
        <end position="804"/>
    </location>
</feature>
<feature type="region of interest" description="Disordered" evidence="1">
    <location>
        <begin position="219"/>
        <end position="263"/>
    </location>
</feature>
<feature type="compositionally biased region" description="Acidic residues" evidence="1">
    <location>
        <begin position="549"/>
        <end position="558"/>
    </location>
</feature>
<feature type="region of interest" description="Disordered" evidence="1">
    <location>
        <begin position="1096"/>
        <end position="1213"/>
    </location>
</feature>
<dbReference type="Ensembl" id="ENSRNOT00000107417.2">
    <property type="protein sequence ID" value="ENSRNOP00000087893.2"/>
    <property type="gene ID" value="ENSRNOG00000067650.2"/>
</dbReference>
<accession>A0A8I6GGH5</accession>
<dbReference type="InterPro" id="IPR051566">
    <property type="entry name" value="CNKSR"/>
</dbReference>
<evidence type="ECO:0000313" key="4">
    <source>
        <dbReference type="Proteomes" id="UP000002494"/>
    </source>
</evidence>
<feature type="region of interest" description="Disordered" evidence="1">
    <location>
        <begin position="907"/>
        <end position="926"/>
    </location>
</feature>
<reference evidence="3" key="1">
    <citation type="submission" date="2024-01" db="EMBL/GenBank/DDBJ databases">
        <title>GRCr8: a new rat reference genome assembly contstructed from accurate long reads and long range scaffolding.</title>
        <authorList>
            <person name="Doris P.A."/>
            <person name="Kalbfleisch T."/>
            <person name="Li K."/>
            <person name="Howe K."/>
            <person name="Wood J."/>
        </authorList>
    </citation>
    <scope>NUCLEOTIDE SEQUENCE [LARGE SCALE GENOMIC DNA]</scope>
    <source>
        <strain evidence="3">Brown Norway</strain>
    </source>
</reference>
<gene>
    <name evidence="3 5" type="primary">Tex16</name>
</gene>
<feature type="compositionally biased region" description="Polar residues" evidence="1">
    <location>
        <begin position="907"/>
        <end position="917"/>
    </location>
</feature>
<dbReference type="Proteomes" id="UP000002494">
    <property type="component" value="Chromosome X"/>
</dbReference>
<dbReference type="SMART" id="SM00454">
    <property type="entry name" value="SAM"/>
    <property type="match status" value="1"/>
</dbReference>
<dbReference type="PROSITE" id="PS50105">
    <property type="entry name" value="SAM_DOMAIN"/>
    <property type="match status" value="1"/>
</dbReference>